<dbReference type="GO" id="GO:0004190">
    <property type="term" value="F:aspartic-type endopeptidase activity"/>
    <property type="evidence" value="ECO:0007669"/>
    <property type="project" value="InterPro"/>
</dbReference>
<dbReference type="PANTHER" id="PTHR47966:SF51">
    <property type="entry name" value="BETA-SITE APP-CLEAVING ENZYME, ISOFORM A-RELATED"/>
    <property type="match status" value="1"/>
</dbReference>
<dbReference type="Proteomes" id="UP000759131">
    <property type="component" value="Unassembled WGS sequence"/>
</dbReference>
<dbReference type="EMBL" id="CAJPIZ010012981">
    <property type="protein sequence ID" value="CAG2114010.1"/>
    <property type="molecule type" value="Genomic_DNA"/>
</dbReference>
<dbReference type="InterPro" id="IPR033121">
    <property type="entry name" value="PEPTIDASE_A1"/>
</dbReference>
<feature type="disulfide bond" evidence="3">
    <location>
        <begin position="106"/>
        <end position="111"/>
    </location>
</feature>
<keyword evidence="4" id="KW-0732">Signal</keyword>
<feature type="non-terminal residue" evidence="6">
    <location>
        <position position="219"/>
    </location>
</feature>
<organism evidence="6">
    <name type="scientific">Medioppia subpectinata</name>
    <dbReference type="NCBI Taxonomy" id="1979941"/>
    <lineage>
        <taxon>Eukaryota</taxon>
        <taxon>Metazoa</taxon>
        <taxon>Ecdysozoa</taxon>
        <taxon>Arthropoda</taxon>
        <taxon>Chelicerata</taxon>
        <taxon>Arachnida</taxon>
        <taxon>Acari</taxon>
        <taxon>Acariformes</taxon>
        <taxon>Sarcoptiformes</taxon>
        <taxon>Oribatida</taxon>
        <taxon>Brachypylina</taxon>
        <taxon>Oppioidea</taxon>
        <taxon>Oppiidae</taxon>
        <taxon>Medioppia</taxon>
    </lineage>
</organism>
<comment type="similarity">
    <text evidence="1">Belongs to the peptidase A1 family.</text>
</comment>
<evidence type="ECO:0000256" key="4">
    <source>
        <dbReference type="SAM" id="SignalP"/>
    </source>
</evidence>
<dbReference type="InterPro" id="IPR021109">
    <property type="entry name" value="Peptidase_aspartic_dom_sf"/>
</dbReference>
<feature type="chain" id="PRO_5035591842" description="Peptidase A1 domain-containing protein" evidence="4">
    <location>
        <begin position="24"/>
        <end position="219"/>
    </location>
</feature>
<protein>
    <recommendedName>
        <fullName evidence="5">Peptidase A1 domain-containing protein</fullName>
    </recommendedName>
</protein>
<evidence type="ECO:0000256" key="2">
    <source>
        <dbReference type="ARBA" id="ARBA00023157"/>
    </source>
</evidence>
<dbReference type="InterPro" id="IPR001969">
    <property type="entry name" value="Aspartic_peptidase_AS"/>
</dbReference>
<evidence type="ECO:0000259" key="5">
    <source>
        <dbReference type="PROSITE" id="PS51767"/>
    </source>
</evidence>
<dbReference type="Pfam" id="PF00026">
    <property type="entry name" value="Asp"/>
    <property type="match status" value="1"/>
</dbReference>
<evidence type="ECO:0000313" key="6">
    <source>
        <dbReference type="EMBL" id="CAD7633580.1"/>
    </source>
</evidence>
<dbReference type="GO" id="GO:0006508">
    <property type="term" value="P:proteolysis"/>
    <property type="evidence" value="ECO:0007669"/>
    <property type="project" value="InterPro"/>
</dbReference>
<dbReference type="GO" id="GO:0005764">
    <property type="term" value="C:lysosome"/>
    <property type="evidence" value="ECO:0007669"/>
    <property type="project" value="TreeGrafter"/>
</dbReference>
<dbReference type="Gene3D" id="2.40.70.10">
    <property type="entry name" value="Acid Proteases"/>
    <property type="match status" value="1"/>
</dbReference>
<dbReference type="SUPFAM" id="SSF50630">
    <property type="entry name" value="Acid proteases"/>
    <property type="match status" value="1"/>
</dbReference>
<dbReference type="PROSITE" id="PS00141">
    <property type="entry name" value="ASP_PROTEASE"/>
    <property type="match status" value="1"/>
</dbReference>
<dbReference type="FunFam" id="2.40.70.10:FF:000008">
    <property type="entry name" value="Cathepsin D"/>
    <property type="match status" value="1"/>
</dbReference>
<proteinExistence type="inferred from homology"/>
<evidence type="ECO:0000256" key="3">
    <source>
        <dbReference type="PIRSR" id="PIRSR601461-2"/>
    </source>
</evidence>
<sequence length="219" mass="24295">MKPKFALLVPLIVCLLSIDTIDALIRVSLHKFKSIRNKLNENGIDIKDVLPESDEHRTTGEAIAVRLRNYMNADYYGLIGLGTPPQTFRIIFDTGSSNLWVPSPKCTSCACIVHRKYYSAKSFIYVKNGTAFLIKYGMGTAKGFLSTDMLTIGTGKVHNQTFAQMTSEPGPAFVLGGFDGIMGMAYQQLSVDNMVTPFQNMIAQEVVSAYLPILLWIIR</sequence>
<name>A0A7R9L1U2_9ACAR</name>
<feature type="domain" description="Peptidase A1" evidence="5">
    <location>
        <begin position="75"/>
        <end position="219"/>
    </location>
</feature>
<dbReference type="EMBL" id="OC867556">
    <property type="protein sequence ID" value="CAD7633580.1"/>
    <property type="molecule type" value="Genomic_DNA"/>
</dbReference>
<dbReference type="AlphaFoldDB" id="A0A7R9L1U2"/>
<keyword evidence="7" id="KW-1185">Reference proteome</keyword>
<dbReference type="OrthoDB" id="6487929at2759"/>
<feature type="signal peptide" evidence="4">
    <location>
        <begin position="1"/>
        <end position="23"/>
    </location>
</feature>
<dbReference type="Gene3D" id="6.10.140.60">
    <property type="match status" value="1"/>
</dbReference>
<dbReference type="PANTHER" id="PTHR47966">
    <property type="entry name" value="BETA-SITE APP-CLEAVING ENZYME, ISOFORM A-RELATED"/>
    <property type="match status" value="1"/>
</dbReference>
<dbReference type="InterPro" id="IPR001461">
    <property type="entry name" value="Aspartic_peptidase_A1"/>
</dbReference>
<accession>A0A7R9L1U2</accession>
<reference evidence="6" key="1">
    <citation type="submission" date="2020-11" db="EMBL/GenBank/DDBJ databases">
        <authorList>
            <person name="Tran Van P."/>
        </authorList>
    </citation>
    <scope>NUCLEOTIDE SEQUENCE</scope>
</reference>
<dbReference type="PROSITE" id="PS51767">
    <property type="entry name" value="PEPTIDASE_A1"/>
    <property type="match status" value="1"/>
</dbReference>
<dbReference type="InterPro" id="IPR012848">
    <property type="entry name" value="Aspartic_peptidase_N"/>
</dbReference>
<gene>
    <name evidence="6" type="ORF">OSB1V03_LOCUS13977</name>
</gene>
<keyword evidence="2 3" id="KW-1015">Disulfide bond</keyword>
<evidence type="ECO:0000256" key="1">
    <source>
        <dbReference type="ARBA" id="ARBA00007447"/>
    </source>
</evidence>
<evidence type="ECO:0000313" key="7">
    <source>
        <dbReference type="Proteomes" id="UP000759131"/>
    </source>
</evidence>
<dbReference type="Pfam" id="PF07966">
    <property type="entry name" value="A1_Propeptide"/>
    <property type="match status" value="1"/>
</dbReference>